<feature type="coiled-coil region" evidence="1">
    <location>
        <begin position="44"/>
        <end position="78"/>
    </location>
</feature>
<keyword evidence="5" id="KW-1185">Reference proteome</keyword>
<keyword evidence="2" id="KW-0732">Signal</keyword>
<name>A0ABY7DR88_MYAAR</name>
<dbReference type="Pfam" id="PF00386">
    <property type="entry name" value="C1q"/>
    <property type="match status" value="1"/>
</dbReference>
<feature type="signal peptide" evidence="2">
    <location>
        <begin position="1"/>
        <end position="24"/>
    </location>
</feature>
<dbReference type="PROSITE" id="PS50871">
    <property type="entry name" value="C1Q"/>
    <property type="match status" value="1"/>
</dbReference>
<dbReference type="InterPro" id="IPR001073">
    <property type="entry name" value="C1q_dom"/>
</dbReference>
<sequence>MDLVKRCFALVVEVILCAPNFCLASKTCSANDVRTAVLLIRETQTVIREQKMDMKQQLNTLQEEIRKKGKEIDNVTLSDNEIIKFDIEETDTVNSYDTTNGMFTAHVDGFYFLAITIHSPGNIYVGAEIVVNGVVKGEAFADSEEIADTHSSSAMTIVQMSAGEKAYVRRGSDSQSGLWSHASRGLSTFSGWLLNKGVCLGGCNEVNSKCNSLCFT</sequence>
<evidence type="ECO:0000313" key="4">
    <source>
        <dbReference type="EMBL" id="WAQ99111.1"/>
    </source>
</evidence>
<protein>
    <recommendedName>
        <fullName evidence="3">C1q domain-containing protein</fullName>
    </recommendedName>
</protein>
<feature type="domain" description="C1q" evidence="3">
    <location>
        <begin position="60"/>
        <end position="200"/>
    </location>
</feature>
<proteinExistence type="predicted"/>
<dbReference type="Gene3D" id="2.60.120.40">
    <property type="match status" value="1"/>
</dbReference>
<dbReference type="SMART" id="SM00110">
    <property type="entry name" value="C1Q"/>
    <property type="match status" value="1"/>
</dbReference>
<reference evidence="4" key="1">
    <citation type="submission" date="2022-11" db="EMBL/GenBank/DDBJ databases">
        <title>Centuries of genome instability and evolution in soft-shell clam transmissible cancer (bioRxiv).</title>
        <authorList>
            <person name="Hart S.F.M."/>
            <person name="Yonemitsu M.A."/>
            <person name="Giersch R.M."/>
            <person name="Beal B.F."/>
            <person name="Arriagada G."/>
            <person name="Davis B.W."/>
            <person name="Ostrander E.A."/>
            <person name="Goff S.P."/>
            <person name="Metzger M.J."/>
        </authorList>
    </citation>
    <scope>NUCLEOTIDE SEQUENCE</scope>
    <source>
        <strain evidence="4">MELC-2E11</strain>
        <tissue evidence="4">Siphon/mantle</tissue>
    </source>
</reference>
<keyword evidence="1" id="KW-0175">Coiled coil</keyword>
<evidence type="ECO:0000256" key="2">
    <source>
        <dbReference type="SAM" id="SignalP"/>
    </source>
</evidence>
<dbReference type="EMBL" id="CP111014">
    <property type="protein sequence ID" value="WAQ99111.1"/>
    <property type="molecule type" value="Genomic_DNA"/>
</dbReference>
<dbReference type="Proteomes" id="UP001164746">
    <property type="component" value="Chromosome 3"/>
</dbReference>
<dbReference type="PRINTS" id="PR00007">
    <property type="entry name" value="COMPLEMNTC1Q"/>
</dbReference>
<evidence type="ECO:0000256" key="1">
    <source>
        <dbReference type="SAM" id="Coils"/>
    </source>
</evidence>
<feature type="chain" id="PRO_5045150808" description="C1q domain-containing protein" evidence="2">
    <location>
        <begin position="25"/>
        <end position="216"/>
    </location>
</feature>
<dbReference type="InterPro" id="IPR008983">
    <property type="entry name" value="Tumour_necrosis_fac-like_dom"/>
</dbReference>
<gene>
    <name evidence="4" type="ORF">MAR_023484</name>
</gene>
<accession>A0ABY7DR88</accession>
<organism evidence="4 5">
    <name type="scientific">Mya arenaria</name>
    <name type="common">Soft-shell clam</name>
    <dbReference type="NCBI Taxonomy" id="6604"/>
    <lineage>
        <taxon>Eukaryota</taxon>
        <taxon>Metazoa</taxon>
        <taxon>Spiralia</taxon>
        <taxon>Lophotrochozoa</taxon>
        <taxon>Mollusca</taxon>
        <taxon>Bivalvia</taxon>
        <taxon>Autobranchia</taxon>
        <taxon>Heteroconchia</taxon>
        <taxon>Euheterodonta</taxon>
        <taxon>Imparidentia</taxon>
        <taxon>Neoheterodontei</taxon>
        <taxon>Myida</taxon>
        <taxon>Myoidea</taxon>
        <taxon>Myidae</taxon>
        <taxon>Mya</taxon>
    </lineage>
</organism>
<evidence type="ECO:0000313" key="5">
    <source>
        <dbReference type="Proteomes" id="UP001164746"/>
    </source>
</evidence>
<dbReference type="SUPFAM" id="SSF49842">
    <property type="entry name" value="TNF-like"/>
    <property type="match status" value="1"/>
</dbReference>
<evidence type="ECO:0000259" key="3">
    <source>
        <dbReference type="PROSITE" id="PS50871"/>
    </source>
</evidence>